<dbReference type="EMBL" id="QJKC01000014">
    <property type="protein sequence ID" value="PXX43677.1"/>
    <property type="molecule type" value="Genomic_DNA"/>
</dbReference>
<dbReference type="SMART" id="SM00855">
    <property type="entry name" value="PGAM"/>
    <property type="match status" value="1"/>
</dbReference>
<reference evidence="1 2" key="1">
    <citation type="submission" date="2018-05" db="EMBL/GenBank/DDBJ databases">
        <title>Genomic Encyclopedia of Type Strains, Phase IV (KMG-IV): sequencing the most valuable type-strain genomes for metagenomic binning, comparative biology and taxonomic classification.</title>
        <authorList>
            <person name="Goeker M."/>
        </authorList>
    </citation>
    <scope>NUCLEOTIDE SEQUENCE [LARGE SCALE GENOMIC DNA]</scope>
    <source>
        <strain evidence="1 2">DSM 25134</strain>
    </source>
</reference>
<dbReference type="AlphaFoldDB" id="A0A318JAD9"/>
<evidence type="ECO:0000313" key="1">
    <source>
        <dbReference type="EMBL" id="PXX43677.1"/>
    </source>
</evidence>
<dbReference type="GO" id="GO:0016791">
    <property type="term" value="F:phosphatase activity"/>
    <property type="evidence" value="ECO:0007669"/>
    <property type="project" value="TreeGrafter"/>
</dbReference>
<dbReference type="PANTHER" id="PTHR48100">
    <property type="entry name" value="BROAD-SPECIFICITY PHOSPHATASE YOR283W-RELATED"/>
    <property type="match status" value="1"/>
</dbReference>
<dbReference type="InterPro" id="IPR029033">
    <property type="entry name" value="His_PPase_superfam"/>
</dbReference>
<sequence length="200" mass="22030">MNPYTLTLLRHGEIDHAGRLIGRTDLPLNELGCEQMSRSWQRLNQLAPVTSMATSPLQRCREFAVHQALHGSLPLKVDERFAEFDFGDWDGMSRAILSGQHPDWGSRVAAGELIPPGGESYEIFRTRVLSGFSEWIQSARGSHRVLVCHGGVITALLAELLGTEFAVAKLMTVQRGGFAQLSILEGHPAYLMHLESPGEA</sequence>
<dbReference type="Gene3D" id="3.40.50.1240">
    <property type="entry name" value="Phosphoglycerate mutase-like"/>
    <property type="match status" value="1"/>
</dbReference>
<keyword evidence="2" id="KW-1185">Reference proteome</keyword>
<gene>
    <name evidence="1" type="ORF">DFR38_114116</name>
</gene>
<accession>A0A318JAD9</accession>
<dbReference type="SUPFAM" id="SSF53254">
    <property type="entry name" value="Phosphoglycerate mutase-like"/>
    <property type="match status" value="1"/>
</dbReference>
<comment type="caution">
    <text evidence="1">The sequence shown here is derived from an EMBL/GenBank/DDBJ whole genome shotgun (WGS) entry which is preliminary data.</text>
</comment>
<dbReference type="CDD" id="cd07067">
    <property type="entry name" value="HP_PGM_like"/>
    <property type="match status" value="1"/>
</dbReference>
<dbReference type="Proteomes" id="UP000248395">
    <property type="component" value="Unassembled WGS sequence"/>
</dbReference>
<dbReference type="RefSeq" id="WP_059285828.1">
    <property type="nucleotide sequence ID" value="NZ_LNQU01000042.1"/>
</dbReference>
<protein>
    <submittedName>
        <fullName evidence="1">Alpha-ribazole phosphatase</fullName>
    </submittedName>
</protein>
<dbReference type="PANTHER" id="PTHR48100:SF1">
    <property type="entry name" value="HISTIDINE PHOSPHATASE FAMILY PROTEIN-RELATED"/>
    <property type="match status" value="1"/>
</dbReference>
<name>A0A318JAD9_9NEIS</name>
<dbReference type="InterPro" id="IPR013078">
    <property type="entry name" value="His_Pase_superF_clade-1"/>
</dbReference>
<evidence type="ECO:0000313" key="2">
    <source>
        <dbReference type="Proteomes" id="UP000248395"/>
    </source>
</evidence>
<proteinExistence type="predicted"/>
<dbReference type="GO" id="GO:0005737">
    <property type="term" value="C:cytoplasm"/>
    <property type="evidence" value="ECO:0007669"/>
    <property type="project" value="TreeGrafter"/>
</dbReference>
<dbReference type="OrthoDB" id="5296884at2"/>
<dbReference type="InterPro" id="IPR050275">
    <property type="entry name" value="PGM_Phosphatase"/>
</dbReference>
<organism evidence="1 2">
    <name type="scientific">Aquitalea magnusonii</name>
    <dbReference type="NCBI Taxonomy" id="332411"/>
    <lineage>
        <taxon>Bacteria</taxon>
        <taxon>Pseudomonadati</taxon>
        <taxon>Pseudomonadota</taxon>
        <taxon>Betaproteobacteria</taxon>
        <taxon>Neisseriales</taxon>
        <taxon>Chromobacteriaceae</taxon>
        <taxon>Aquitalea</taxon>
    </lineage>
</organism>
<dbReference type="Pfam" id="PF00300">
    <property type="entry name" value="His_Phos_1"/>
    <property type="match status" value="1"/>
</dbReference>